<dbReference type="Proteomes" id="UP000018372">
    <property type="component" value="Unassembled WGS sequence"/>
</dbReference>
<feature type="chain" id="PRO_5004407647" evidence="8">
    <location>
        <begin position="21"/>
        <end position="689"/>
    </location>
</feature>
<comment type="caution">
    <text evidence="9">The sequence shown here is derived from an EMBL/GenBank/DDBJ whole genome shotgun (WGS) entry which is preliminary data.</text>
</comment>
<evidence type="ECO:0000313" key="10">
    <source>
        <dbReference type="Proteomes" id="UP000018372"/>
    </source>
</evidence>
<keyword evidence="9" id="KW-0675">Receptor</keyword>
<keyword evidence="5 8" id="KW-0732">Signal</keyword>
<sequence length="689" mass="78374">MKSTLLLLSLFLCHICTVSAQTDTVGYHISMTDSVWQLHEVEVVARKKAPLLQVTPSGTWNISSESMKHIPQFLGDTDPMKVFQLLPGIVNGGELNGGIYIRGSEPGHNLTTMDGATIYNPSHLLGLFSVFNNDHFSDFTLQKSYIPASQGGRLAGYMEMHPREELLQKPEVSGSAGILASRITAGFPLTSKASLYLSARVTYVNPIIRLMEGGMEENTTLRYDFQDYNATYVYQPSKKDKIVINAYGGRDLLKMEEYQYQVDAHLKWLNVAGSARWNHQFTPKSRMTHRMYGSHYQTTLDARQNTYDIALPSRITEGGYKGEVCLDFGRLSLQTGVEASLYSLSPQYPETHNLFEGINLYRPKDYHVLTTAAFAEVTHRWKKWTFNAGLRYNGSYHSSYRKGHVDPRLQASYSLKKGGKMSASFIMAHQYINQITVSTVGFPLDFWMPSTQEIPAQQALTCNIGYMQPLFGGDYEFSAEAYWRTLNHQTIFDGGLYDMITQNYRIEDHVLLGKGRNYGIELFLKKNRGRLNGWVSYTLAWADRKFPSLRDGKWFPAKYDRRHNLNATLHFTLNNRWDFSAVYIYASGNAVTLPVALYMVGENAACVYEPYNSSRMPSYQRMDLSANFHFGRKHNQSLNASLYNVLKRHNPIFIQVSVKPSSDGKSLQIKKRNMALYSLLPSLSYTFKF</sequence>
<keyword evidence="3" id="KW-1134">Transmembrane beta strand</keyword>
<dbReference type="RefSeq" id="WP_022052656.1">
    <property type="nucleotide sequence ID" value="NZ_HF998056.1"/>
</dbReference>
<evidence type="ECO:0000313" key="9">
    <source>
        <dbReference type="EMBL" id="CCZ87987.1"/>
    </source>
</evidence>
<dbReference type="PANTHER" id="PTHR30069:SF29">
    <property type="entry name" value="HEMOGLOBIN AND HEMOGLOBIN-HAPTOGLOBIN-BINDING PROTEIN 1-RELATED"/>
    <property type="match status" value="1"/>
</dbReference>
<accession>R5W5Q2</accession>
<dbReference type="GO" id="GO:0044718">
    <property type="term" value="P:siderophore transmembrane transport"/>
    <property type="evidence" value="ECO:0007669"/>
    <property type="project" value="TreeGrafter"/>
</dbReference>
<comment type="subcellular location">
    <subcellularLocation>
        <location evidence="1">Cell outer membrane</location>
        <topology evidence="1">Multi-pass membrane protein</topology>
    </subcellularLocation>
</comment>
<keyword evidence="6" id="KW-0472">Membrane</keyword>
<dbReference type="GO" id="GO:0009279">
    <property type="term" value="C:cell outer membrane"/>
    <property type="evidence" value="ECO:0007669"/>
    <property type="project" value="UniProtKB-SubCell"/>
</dbReference>
<dbReference type="AlphaFoldDB" id="R5W5Q2"/>
<evidence type="ECO:0000256" key="2">
    <source>
        <dbReference type="ARBA" id="ARBA00022448"/>
    </source>
</evidence>
<protein>
    <submittedName>
        <fullName evidence="9">Outer membrane receptor protein</fullName>
    </submittedName>
</protein>
<evidence type="ECO:0000256" key="3">
    <source>
        <dbReference type="ARBA" id="ARBA00022452"/>
    </source>
</evidence>
<proteinExistence type="predicted"/>
<organism evidence="9 10">
    <name type="scientific">Phocaeicola plebeius CAG:211</name>
    <dbReference type="NCBI Taxonomy" id="1263052"/>
    <lineage>
        <taxon>Bacteria</taxon>
        <taxon>Pseudomonadati</taxon>
        <taxon>Bacteroidota</taxon>
        <taxon>Bacteroidia</taxon>
        <taxon>Bacteroidales</taxon>
        <taxon>Bacteroidaceae</taxon>
        <taxon>Phocaeicola</taxon>
    </lineage>
</organism>
<gene>
    <name evidence="9" type="ORF">BN536_00303</name>
</gene>
<dbReference type="SUPFAM" id="SSF56935">
    <property type="entry name" value="Porins"/>
    <property type="match status" value="1"/>
</dbReference>
<evidence type="ECO:0000256" key="5">
    <source>
        <dbReference type="ARBA" id="ARBA00022729"/>
    </source>
</evidence>
<keyword evidence="7" id="KW-0998">Cell outer membrane</keyword>
<dbReference type="InterPro" id="IPR036942">
    <property type="entry name" value="Beta-barrel_TonB_sf"/>
</dbReference>
<dbReference type="PANTHER" id="PTHR30069">
    <property type="entry name" value="TONB-DEPENDENT OUTER MEMBRANE RECEPTOR"/>
    <property type="match status" value="1"/>
</dbReference>
<reference evidence="9" key="1">
    <citation type="submission" date="2012-11" db="EMBL/GenBank/DDBJ databases">
        <title>Dependencies among metagenomic species, viruses, plasmids and units of genetic variation.</title>
        <authorList>
            <person name="Nielsen H.B."/>
            <person name="Almeida M."/>
            <person name="Juncker A.S."/>
            <person name="Rasmussen S."/>
            <person name="Li J."/>
            <person name="Sunagawa S."/>
            <person name="Plichta D."/>
            <person name="Gautier L."/>
            <person name="Le Chatelier E."/>
            <person name="Peletier E."/>
            <person name="Bonde I."/>
            <person name="Nielsen T."/>
            <person name="Manichanh C."/>
            <person name="Arumugam M."/>
            <person name="Batto J."/>
            <person name="Santos M.B.Q.D."/>
            <person name="Blom N."/>
            <person name="Borruel N."/>
            <person name="Burgdorf K.S."/>
            <person name="Boumezbeur F."/>
            <person name="Casellas F."/>
            <person name="Dore J."/>
            <person name="Guarner F."/>
            <person name="Hansen T."/>
            <person name="Hildebrand F."/>
            <person name="Kaas R.S."/>
            <person name="Kennedy S."/>
            <person name="Kristiansen K."/>
            <person name="Kultima J.R."/>
            <person name="Leonard P."/>
            <person name="Levenez F."/>
            <person name="Lund O."/>
            <person name="Moumen B."/>
            <person name="Le Paslier D."/>
            <person name="Pons N."/>
            <person name="Pedersen O."/>
            <person name="Prifti E."/>
            <person name="Qin J."/>
            <person name="Raes J."/>
            <person name="Tap J."/>
            <person name="Tims S."/>
            <person name="Ussery D.W."/>
            <person name="Yamada T."/>
            <person name="MetaHit consortium"/>
            <person name="Renault P."/>
            <person name="Sicheritz-Ponten T."/>
            <person name="Bork P."/>
            <person name="Wang J."/>
            <person name="Brunak S."/>
            <person name="Ehrlich S.D."/>
        </authorList>
    </citation>
    <scope>NUCLEOTIDE SEQUENCE [LARGE SCALE GENOMIC DNA]</scope>
</reference>
<dbReference type="InterPro" id="IPR039426">
    <property type="entry name" value="TonB-dep_rcpt-like"/>
</dbReference>
<keyword evidence="4" id="KW-0812">Transmembrane</keyword>
<evidence type="ECO:0000256" key="7">
    <source>
        <dbReference type="ARBA" id="ARBA00023237"/>
    </source>
</evidence>
<name>R5W5Q2_9BACT</name>
<evidence type="ECO:0000256" key="1">
    <source>
        <dbReference type="ARBA" id="ARBA00004571"/>
    </source>
</evidence>
<feature type="signal peptide" evidence="8">
    <location>
        <begin position="1"/>
        <end position="20"/>
    </location>
</feature>
<evidence type="ECO:0000256" key="8">
    <source>
        <dbReference type="SAM" id="SignalP"/>
    </source>
</evidence>
<dbReference type="Gene3D" id="2.40.170.20">
    <property type="entry name" value="TonB-dependent receptor, beta-barrel domain"/>
    <property type="match status" value="1"/>
</dbReference>
<evidence type="ECO:0000256" key="4">
    <source>
        <dbReference type="ARBA" id="ARBA00022692"/>
    </source>
</evidence>
<dbReference type="EMBL" id="CBAT010000198">
    <property type="protein sequence ID" value="CCZ87987.1"/>
    <property type="molecule type" value="Genomic_DNA"/>
</dbReference>
<keyword evidence="2" id="KW-0813">Transport</keyword>
<dbReference type="GO" id="GO:0015344">
    <property type="term" value="F:siderophore uptake transmembrane transporter activity"/>
    <property type="evidence" value="ECO:0007669"/>
    <property type="project" value="TreeGrafter"/>
</dbReference>
<evidence type="ECO:0000256" key="6">
    <source>
        <dbReference type="ARBA" id="ARBA00023136"/>
    </source>
</evidence>